<dbReference type="Proteomes" id="UP001107961">
    <property type="component" value="Unassembled WGS sequence"/>
</dbReference>
<comment type="caution">
    <text evidence="1">The sequence shown here is derived from an EMBL/GenBank/DDBJ whole genome shotgun (WGS) entry which is preliminary data.</text>
</comment>
<dbReference type="EMBL" id="JAJVKT010000010">
    <property type="protein sequence ID" value="MCE7508878.1"/>
    <property type="molecule type" value="Genomic_DNA"/>
</dbReference>
<sequence length="244" mass="27610">MNSELRRTLALGQELFNAVRLIKAGFGQIQNIGAGNDFYHLPLLTLASGFERFMKVTLCFRCLEENGSFPTKAIFPSGRRGHDLNLLLKKIRTECFLVDYINNVPVAQSDFEYLNSEGLLAFVSVLSDFGQAARYYNLDVIVGRQVQTDDPDAAWQRLETEILLARKDLMDEIEKNPASNRIRIEINNEVVARLERLARAIARLYTIGGIGSEAKRYLVYIGCFLHLRDAELGTKKYELSGRAL</sequence>
<gene>
    <name evidence="1" type="ORF">LZG35_09540</name>
</gene>
<dbReference type="RefSeq" id="WP_233925793.1">
    <property type="nucleotide sequence ID" value="NZ_JAJVKT010000010.1"/>
</dbReference>
<dbReference type="AlphaFoldDB" id="A0A9Q3W451"/>
<reference evidence="1" key="1">
    <citation type="submission" date="2022-01" db="EMBL/GenBank/DDBJ databases">
        <authorList>
            <person name="Karlyshev A.V."/>
            <person name="Jaspars M."/>
        </authorList>
    </citation>
    <scope>NUCLEOTIDE SEQUENCE</scope>
    <source>
        <strain evidence="1">AGSA3-2</strain>
    </source>
</reference>
<keyword evidence="2" id="KW-1185">Reference proteome</keyword>
<accession>A0A9Q3W451</accession>
<proteinExistence type="predicted"/>
<organism evidence="1 2">
    <name type="scientific">Alloalcanivorax xenomutans</name>
    <dbReference type="NCBI Taxonomy" id="1094342"/>
    <lineage>
        <taxon>Bacteria</taxon>
        <taxon>Pseudomonadati</taxon>
        <taxon>Pseudomonadota</taxon>
        <taxon>Gammaproteobacteria</taxon>
        <taxon>Oceanospirillales</taxon>
        <taxon>Alcanivoracaceae</taxon>
        <taxon>Alloalcanivorax</taxon>
    </lineage>
</organism>
<evidence type="ECO:0000313" key="1">
    <source>
        <dbReference type="EMBL" id="MCE7508878.1"/>
    </source>
</evidence>
<protein>
    <submittedName>
        <fullName evidence="1">Uncharacterized protein</fullName>
    </submittedName>
</protein>
<name>A0A9Q3W451_9GAMM</name>
<evidence type="ECO:0000313" key="2">
    <source>
        <dbReference type="Proteomes" id="UP001107961"/>
    </source>
</evidence>